<dbReference type="AlphaFoldDB" id="A0A0M0JQA1"/>
<evidence type="ECO:0000313" key="2">
    <source>
        <dbReference type="EMBL" id="KOO28774.1"/>
    </source>
</evidence>
<dbReference type="EMBL" id="JWZX01002515">
    <property type="protein sequence ID" value="KOO28774.1"/>
    <property type="molecule type" value="Genomic_DNA"/>
</dbReference>
<comment type="caution">
    <text evidence="2">The sequence shown here is derived from an EMBL/GenBank/DDBJ whole genome shotgun (WGS) entry which is preliminary data.</text>
</comment>
<protein>
    <recommendedName>
        <fullName evidence="1">DUF6817 domain-containing protein</fullName>
    </recommendedName>
</protein>
<accession>A0A0M0JQA1</accession>
<gene>
    <name evidence="2" type="ORF">Ctob_005552</name>
</gene>
<keyword evidence="3" id="KW-1185">Reference proteome</keyword>
<dbReference type="OrthoDB" id="2306007at2759"/>
<reference evidence="3" key="1">
    <citation type="journal article" date="2015" name="PLoS Genet.">
        <title>Genome Sequence and Transcriptome Analyses of Chrysochromulina tobin: Metabolic Tools for Enhanced Algal Fitness in the Prominent Order Prymnesiales (Haptophyceae).</title>
        <authorList>
            <person name="Hovde B.T."/>
            <person name="Deodato C.R."/>
            <person name="Hunsperger H.M."/>
            <person name="Ryken S.A."/>
            <person name="Yost W."/>
            <person name="Jha R.K."/>
            <person name="Patterson J."/>
            <person name="Monnat R.J. Jr."/>
            <person name="Barlow S.B."/>
            <person name="Starkenburg S.R."/>
            <person name="Cattolico R.A."/>
        </authorList>
    </citation>
    <scope>NUCLEOTIDE SEQUENCE</scope>
    <source>
        <strain evidence="3">CCMP291</strain>
    </source>
</reference>
<sequence>MLRMNTTLRPMSCAARRGAARALSKAAQDYAVTPYRLIAHASESQRAAWAERDLILHSEMRKHVPAALKHNGEEAFDHHLVGVQSVLRSWGAPEYMTNAALFHSIYGTEGFQGFALPLHHRPEIADLIGPRAERLAWIFCMVDRHSVDRTILAPWALDPSVYVHKPPSFFARPELGGFEIPLRTYDEWLDFLALSLADWLEQVEGTANKEVPLPVGEGLLWELGQAWGYRRHAYAKMAELLGERGPPWGRQNAPRMYAEIFAREPQSSRSFVQPLTPPMSQSAIDARNALKYAHMAYDVA</sequence>
<evidence type="ECO:0000313" key="3">
    <source>
        <dbReference type="Proteomes" id="UP000037460"/>
    </source>
</evidence>
<dbReference type="Pfam" id="PF20680">
    <property type="entry name" value="DUF6817"/>
    <property type="match status" value="1"/>
</dbReference>
<name>A0A0M0JQA1_9EUKA</name>
<feature type="domain" description="DUF6817" evidence="1">
    <location>
        <begin position="60"/>
        <end position="144"/>
    </location>
</feature>
<proteinExistence type="predicted"/>
<dbReference type="InterPro" id="IPR049202">
    <property type="entry name" value="DUF6817"/>
</dbReference>
<dbReference type="Proteomes" id="UP000037460">
    <property type="component" value="Unassembled WGS sequence"/>
</dbReference>
<evidence type="ECO:0000259" key="1">
    <source>
        <dbReference type="Pfam" id="PF20680"/>
    </source>
</evidence>
<organism evidence="2 3">
    <name type="scientific">Chrysochromulina tobinii</name>
    <dbReference type="NCBI Taxonomy" id="1460289"/>
    <lineage>
        <taxon>Eukaryota</taxon>
        <taxon>Haptista</taxon>
        <taxon>Haptophyta</taxon>
        <taxon>Prymnesiophyceae</taxon>
        <taxon>Prymnesiales</taxon>
        <taxon>Chrysochromulinaceae</taxon>
        <taxon>Chrysochromulina</taxon>
    </lineage>
</organism>